<organism evidence="1 2">
    <name type="scientific">Gimesia chilikensis</name>
    <dbReference type="NCBI Taxonomy" id="2605989"/>
    <lineage>
        <taxon>Bacteria</taxon>
        <taxon>Pseudomonadati</taxon>
        <taxon>Planctomycetota</taxon>
        <taxon>Planctomycetia</taxon>
        <taxon>Planctomycetales</taxon>
        <taxon>Planctomycetaceae</taxon>
        <taxon>Gimesia</taxon>
    </lineage>
</organism>
<keyword evidence="2" id="KW-1185">Reference proteome</keyword>
<dbReference type="EMBL" id="CP036266">
    <property type="protein sequence ID" value="QDT23903.1"/>
    <property type="molecule type" value="Genomic_DNA"/>
</dbReference>
<dbReference type="InterPro" id="IPR017850">
    <property type="entry name" value="Alkaline_phosphatase_core_sf"/>
</dbReference>
<gene>
    <name evidence="1" type="ORF">HG66A1_57290</name>
</gene>
<dbReference type="SUPFAM" id="SSF53649">
    <property type="entry name" value="Alkaline phosphatase-like"/>
    <property type="match status" value="1"/>
</dbReference>
<reference evidence="1 2" key="1">
    <citation type="submission" date="2019-02" db="EMBL/GenBank/DDBJ databases">
        <title>Deep-cultivation of Planctomycetes and their phenomic and genomic characterization uncovers novel biology.</title>
        <authorList>
            <person name="Wiegand S."/>
            <person name="Jogler M."/>
            <person name="Boedeker C."/>
            <person name="Pinto D."/>
            <person name="Vollmers J."/>
            <person name="Rivas-Marin E."/>
            <person name="Kohn T."/>
            <person name="Peeters S.H."/>
            <person name="Heuer A."/>
            <person name="Rast P."/>
            <person name="Oberbeckmann S."/>
            <person name="Bunk B."/>
            <person name="Jeske O."/>
            <person name="Meyerdierks A."/>
            <person name="Storesund J.E."/>
            <person name="Kallscheuer N."/>
            <person name="Luecker S."/>
            <person name="Lage O.M."/>
            <person name="Pohl T."/>
            <person name="Merkel B.J."/>
            <person name="Hornburger P."/>
            <person name="Mueller R.-W."/>
            <person name="Bruemmer F."/>
            <person name="Labrenz M."/>
            <person name="Spormann A.M."/>
            <person name="Op den Camp H."/>
            <person name="Overmann J."/>
            <person name="Amann R."/>
            <person name="Jetten M.S.M."/>
            <person name="Mascher T."/>
            <person name="Medema M.H."/>
            <person name="Devos D.P."/>
            <person name="Kaster A.-K."/>
            <person name="Ovreas L."/>
            <person name="Rohde M."/>
            <person name="Galperin M.Y."/>
            <person name="Jogler C."/>
        </authorList>
    </citation>
    <scope>NUCLEOTIDE SEQUENCE [LARGE SCALE GENOMIC DNA]</scope>
    <source>
        <strain evidence="1 2">HG66A1</strain>
    </source>
</reference>
<dbReference type="OrthoDB" id="127333at2"/>
<evidence type="ECO:0000313" key="1">
    <source>
        <dbReference type="EMBL" id="QDT23903.1"/>
    </source>
</evidence>
<dbReference type="PANTHER" id="PTHR43737:SF1">
    <property type="entry name" value="DUF1501 DOMAIN-CONTAINING PROTEIN"/>
    <property type="match status" value="1"/>
</dbReference>
<sequence>MSAPQNPFPANRHLLNRRNFLGQTVSGLSSIAFSAMLAEQHLLAAEKEPRLTVGGKAPIRPEIDPGKPFAPRDAHFPAAAKNVIVIFCSGACSHLDTFDYKPSLVKMHGKPMPGGDKLVTFQGQQGNLTQSPWKFKPRGESGKMISDLVPHLGELADDICFLHSIKGKTNTHGPGENYMSTGFTLDGFPSMGAWTSYALGSENQDLPSYVAIPDPRGTPQASVNNWGPGFLPAAFQGTDFNAAQPIRNLDRPASINAKTDRATRSFLQRLNEQHLARFPGDSELAARISSYELAARMQLSVPEISDLSQESASTLHMYGIDDSENQLKAAYAKNCLLARRLIEKGVRFVQLFNGAYQTGGEGVSNWDGHKKIKDQYSIHGPVLDQPTAALIKDLKQRGLLEDTLVVWCTEFGRMPTFQKGASGRDHNPEGFTCWLAGAGVKAPFTYGATDEFGYKAVDNVVTVHDFHATILHLLGLDHERLTFYHNGLERRLTDVEGTVVKEILA</sequence>
<accession>A0A517PX04</accession>
<dbReference type="InterPro" id="IPR010869">
    <property type="entry name" value="DUF1501"/>
</dbReference>
<evidence type="ECO:0000313" key="2">
    <source>
        <dbReference type="Proteomes" id="UP000320421"/>
    </source>
</evidence>
<name>A0A517PX04_9PLAN</name>
<evidence type="ECO:0008006" key="3">
    <source>
        <dbReference type="Google" id="ProtNLM"/>
    </source>
</evidence>
<dbReference type="AlphaFoldDB" id="A0A517PX04"/>
<dbReference type="Gene3D" id="3.40.720.10">
    <property type="entry name" value="Alkaline Phosphatase, subunit A"/>
    <property type="match status" value="1"/>
</dbReference>
<dbReference type="PANTHER" id="PTHR43737">
    <property type="entry name" value="BLL7424 PROTEIN"/>
    <property type="match status" value="1"/>
</dbReference>
<protein>
    <recommendedName>
        <fullName evidence="3">DUF1501 domain-containing protein</fullName>
    </recommendedName>
</protein>
<dbReference type="Proteomes" id="UP000320421">
    <property type="component" value="Chromosome"/>
</dbReference>
<dbReference type="Pfam" id="PF07394">
    <property type="entry name" value="DUF1501"/>
    <property type="match status" value="1"/>
</dbReference>
<proteinExistence type="predicted"/>
<dbReference type="RefSeq" id="WP_145191996.1">
    <property type="nucleotide sequence ID" value="NZ_CP036266.1"/>
</dbReference>